<dbReference type="GeneID" id="70138214"/>
<dbReference type="OrthoDB" id="4776238at2759"/>
<dbReference type="Proteomes" id="UP000758603">
    <property type="component" value="Unassembled WGS sequence"/>
</dbReference>
<protein>
    <submittedName>
        <fullName evidence="2">Uncharacterized protein</fullName>
    </submittedName>
</protein>
<proteinExistence type="predicted"/>
<dbReference type="EMBL" id="JAGPXC010000010">
    <property type="protein sequence ID" value="KAH6645949.1"/>
    <property type="molecule type" value="Genomic_DNA"/>
</dbReference>
<accession>A0A9P8U964</accession>
<dbReference type="RefSeq" id="XP_045952463.1">
    <property type="nucleotide sequence ID" value="XM_046109323.1"/>
</dbReference>
<reference evidence="2" key="1">
    <citation type="journal article" date="2021" name="Nat. Commun.">
        <title>Genetic determinants of endophytism in the Arabidopsis root mycobiome.</title>
        <authorList>
            <person name="Mesny F."/>
            <person name="Miyauchi S."/>
            <person name="Thiergart T."/>
            <person name="Pickel B."/>
            <person name="Atanasova L."/>
            <person name="Karlsson M."/>
            <person name="Huettel B."/>
            <person name="Barry K.W."/>
            <person name="Haridas S."/>
            <person name="Chen C."/>
            <person name="Bauer D."/>
            <person name="Andreopoulos W."/>
            <person name="Pangilinan J."/>
            <person name="LaButti K."/>
            <person name="Riley R."/>
            <person name="Lipzen A."/>
            <person name="Clum A."/>
            <person name="Drula E."/>
            <person name="Henrissat B."/>
            <person name="Kohler A."/>
            <person name="Grigoriev I.V."/>
            <person name="Martin F.M."/>
            <person name="Hacquard S."/>
        </authorList>
    </citation>
    <scope>NUCLEOTIDE SEQUENCE</scope>
    <source>
        <strain evidence="2">MPI-SDFR-AT-0073</strain>
    </source>
</reference>
<sequence length="248" mass="28845">MTKNFEYRREKSMSVFELLYGSSPVMDTPTDGTLKGKHRDFRWYHLSANNMEWVEHLTIRHMSEIYPSFKALSSDFKELAGLSDTRDRYHNTTTGRSSFSKSRCRPFQTGPGGDQSDEVQIVVFSFGQLSVSAGKRNPEPLRQCLRSSQNPPEYRFFDFFESSIGYASDRAATLLENFRRAATSDMEDMEDNDYHTKFSIQKEARLLVEIEDIREELNILRVVLEDQSNKFEDMFDISERIQHVVLEG</sequence>
<dbReference type="AlphaFoldDB" id="A0A9P8U964"/>
<evidence type="ECO:0000313" key="2">
    <source>
        <dbReference type="EMBL" id="KAH6645949.1"/>
    </source>
</evidence>
<evidence type="ECO:0000313" key="3">
    <source>
        <dbReference type="Proteomes" id="UP000758603"/>
    </source>
</evidence>
<gene>
    <name evidence="2" type="ORF">BKA67DRAFT_695889</name>
</gene>
<comment type="caution">
    <text evidence="2">The sequence shown here is derived from an EMBL/GenBank/DDBJ whole genome shotgun (WGS) entry which is preliminary data.</text>
</comment>
<name>A0A9P8U964_9PEZI</name>
<keyword evidence="3" id="KW-1185">Reference proteome</keyword>
<evidence type="ECO:0000256" key="1">
    <source>
        <dbReference type="SAM" id="MobiDB-lite"/>
    </source>
</evidence>
<feature type="compositionally biased region" description="Polar residues" evidence="1">
    <location>
        <begin position="91"/>
        <end position="101"/>
    </location>
</feature>
<feature type="region of interest" description="Disordered" evidence="1">
    <location>
        <begin position="91"/>
        <end position="113"/>
    </location>
</feature>
<organism evidence="2 3">
    <name type="scientific">Truncatella angustata</name>
    <dbReference type="NCBI Taxonomy" id="152316"/>
    <lineage>
        <taxon>Eukaryota</taxon>
        <taxon>Fungi</taxon>
        <taxon>Dikarya</taxon>
        <taxon>Ascomycota</taxon>
        <taxon>Pezizomycotina</taxon>
        <taxon>Sordariomycetes</taxon>
        <taxon>Xylariomycetidae</taxon>
        <taxon>Amphisphaeriales</taxon>
        <taxon>Sporocadaceae</taxon>
        <taxon>Truncatella</taxon>
    </lineage>
</organism>